<dbReference type="Pfam" id="PF12783">
    <property type="entry name" value="Sec7-like_HUS"/>
    <property type="match status" value="1"/>
</dbReference>
<organism evidence="3 4">
    <name type="scientific">Cuscuta europaea</name>
    <name type="common">European dodder</name>
    <dbReference type="NCBI Taxonomy" id="41803"/>
    <lineage>
        <taxon>Eukaryota</taxon>
        <taxon>Viridiplantae</taxon>
        <taxon>Streptophyta</taxon>
        <taxon>Embryophyta</taxon>
        <taxon>Tracheophyta</taxon>
        <taxon>Spermatophyta</taxon>
        <taxon>Magnoliopsida</taxon>
        <taxon>eudicotyledons</taxon>
        <taxon>Gunneridae</taxon>
        <taxon>Pentapetalae</taxon>
        <taxon>asterids</taxon>
        <taxon>lamiids</taxon>
        <taxon>Solanales</taxon>
        <taxon>Convolvulaceae</taxon>
        <taxon>Cuscuteae</taxon>
        <taxon>Cuscuta</taxon>
        <taxon>Cuscuta subgen. Cuscuta</taxon>
    </lineage>
</organism>
<dbReference type="EMBL" id="CAMAPE010000008">
    <property type="protein sequence ID" value="CAH9072009.1"/>
    <property type="molecule type" value="Genomic_DNA"/>
</dbReference>
<feature type="non-terminal residue" evidence="3">
    <location>
        <position position="355"/>
    </location>
</feature>
<evidence type="ECO:0000256" key="1">
    <source>
        <dbReference type="ARBA" id="ARBA00022658"/>
    </source>
</evidence>
<dbReference type="GO" id="GO:0005085">
    <property type="term" value="F:guanyl-nucleotide exchange factor activity"/>
    <property type="evidence" value="ECO:0007669"/>
    <property type="project" value="UniProtKB-KW"/>
</dbReference>
<sequence>MLITLVSEEKKNMAKQKRKELGVSCMLNTEVGAVLAVIHRSPETNAHFFPPEERYDTHISQSLKSLRALIFNPQQEWCNLDPSLYLLPFLDVIQSGDVPAAATGVALSSVFKILKLEIFDHRTPGAREAINSAVAAVTSCRLEKTDPASVDAIMMKILQVLGAIMAHPASIWLTDQAVCTVVNSCFQVVQQSAGRGGDLLQRSARFTMHELIYTVYSRLPEVEPSEWENSESDSEDTVMDDLGGYGIRAAVDIFHFLCSLLNVMEGMEPDGMPYQTPDESIQLFSLLLINSAIELSGDSIGMHPKMMRMIQDDLFHHLVHYGSCSKPLVLSMICSIVLNLYHFLPRSMRLQLEAF</sequence>
<comment type="caution">
    <text evidence="3">The sequence shown here is derived from an EMBL/GenBank/DDBJ whole genome shotgun (WGS) entry which is preliminary data.</text>
</comment>
<dbReference type="Proteomes" id="UP001152484">
    <property type="component" value="Unassembled WGS sequence"/>
</dbReference>
<protein>
    <recommendedName>
        <fullName evidence="2">Mon2/Sec7/BIG1-like HUS domain-containing protein</fullName>
    </recommendedName>
</protein>
<accession>A0A9P1E1S6</accession>
<dbReference type="OrthoDB" id="430364at2759"/>
<evidence type="ECO:0000313" key="3">
    <source>
        <dbReference type="EMBL" id="CAH9072009.1"/>
    </source>
</evidence>
<keyword evidence="4" id="KW-1185">Reference proteome</keyword>
<feature type="domain" description="Mon2/Sec7/BIG1-like HUS" evidence="2">
    <location>
        <begin position="247"/>
        <end position="355"/>
    </location>
</feature>
<keyword evidence="1" id="KW-0344">Guanine-nucleotide releasing factor</keyword>
<evidence type="ECO:0000259" key="2">
    <source>
        <dbReference type="Pfam" id="PF12783"/>
    </source>
</evidence>
<proteinExistence type="predicted"/>
<dbReference type="AlphaFoldDB" id="A0A9P1E1S6"/>
<dbReference type="PANTHER" id="PTHR10663">
    <property type="entry name" value="GUANYL-NUCLEOTIDE EXCHANGE FACTOR"/>
    <property type="match status" value="1"/>
</dbReference>
<evidence type="ECO:0000313" key="4">
    <source>
        <dbReference type="Proteomes" id="UP001152484"/>
    </source>
</evidence>
<reference evidence="3" key="1">
    <citation type="submission" date="2022-07" db="EMBL/GenBank/DDBJ databases">
        <authorList>
            <person name="Macas J."/>
            <person name="Novak P."/>
            <person name="Neumann P."/>
        </authorList>
    </citation>
    <scope>NUCLEOTIDE SEQUENCE</scope>
</reference>
<gene>
    <name evidence="3" type="ORF">CEURO_LOCUS4154</name>
</gene>
<dbReference type="PANTHER" id="PTHR10663:SF322">
    <property type="entry name" value="ARF GUANINE-NUCLEOTIDE EXCHANGE FACTOR GNL2"/>
    <property type="match status" value="1"/>
</dbReference>
<name>A0A9P1E1S6_CUSEU</name>
<dbReference type="InterPro" id="IPR032691">
    <property type="entry name" value="Mon2/Sec7/BIG1-like_HUS"/>
</dbReference>